<reference evidence="9" key="1">
    <citation type="submission" date="2020-05" db="EMBL/GenBank/DDBJ databases">
        <title>Phylogenomic resolution of chytrid fungi.</title>
        <authorList>
            <person name="Stajich J.E."/>
            <person name="Amses K."/>
            <person name="Simmons R."/>
            <person name="Seto K."/>
            <person name="Myers J."/>
            <person name="Bonds A."/>
            <person name="Quandt C.A."/>
            <person name="Barry K."/>
            <person name="Liu P."/>
            <person name="Grigoriev I."/>
            <person name="Longcore J.E."/>
            <person name="James T.Y."/>
        </authorList>
    </citation>
    <scope>NUCLEOTIDE SEQUENCE</scope>
    <source>
        <strain evidence="9">PLAUS21</strain>
    </source>
</reference>
<name>A0AAD5UEF3_9FUNG</name>
<dbReference type="Proteomes" id="UP001210925">
    <property type="component" value="Unassembled WGS sequence"/>
</dbReference>
<comment type="cofactor">
    <cofactor evidence="1">
        <name>heme b</name>
        <dbReference type="ChEBI" id="CHEBI:60344"/>
    </cofactor>
</comment>
<evidence type="ECO:0000256" key="2">
    <source>
        <dbReference type="ARBA" id="ARBA00022559"/>
    </source>
</evidence>
<evidence type="ECO:0000259" key="8">
    <source>
        <dbReference type="PROSITE" id="PS51405"/>
    </source>
</evidence>
<dbReference type="GO" id="GO:0046872">
    <property type="term" value="F:metal ion binding"/>
    <property type="evidence" value="ECO:0007669"/>
    <property type="project" value="UniProtKB-KW"/>
</dbReference>
<evidence type="ECO:0000256" key="7">
    <source>
        <dbReference type="ARBA" id="ARBA00025795"/>
    </source>
</evidence>
<dbReference type="Pfam" id="PF01328">
    <property type="entry name" value="Peroxidase_2"/>
    <property type="match status" value="1"/>
</dbReference>
<keyword evidence="5" id="KW-0560">Oxidoreductase</keyword>
<dbReference type="InterPro" id="IPR000028">
    <property type="entry name" value="Chloroperoxidase"/>
</dbReference>
<keyword evidence="4" id="KW-0479">Metal-binding</keyword>
<sequence>MILSIIVAAVSAWPAHELQARASLPQWVPPSPSDQRAPCPCLNSLANHGIINHNGQNITDDSLRYGFKTFFGVGDDVSNFFLSQVTTQHRNAYGLIDLKDMRLHGFIEHDASLVHDDLGQNTANENYITNQTLVDQLASYGENGILSTKQLRAFRSQREADSKSADPSYNFGVKQQFTAYGEAALMVKSFGDSNGNMQLDQITTWLGEERIPDDYVPPSPYNLLSVLGEAFYLRTGI</sequence>
<evidence type="ECO:0000256" key="4">
    <source>
        <dbReference type="ARBA" id="ARBA00022723"/>
    </source>
</evidence>
<dbReference type="Gene3D" id="1.10.489.10">
    <property type="entry name" value="Chloroperoxidase-like"/>
    <property type="match status" value="1"/>
</dbReference>
<gene>
    <name evidence="9" type="ORF">HK103_006408</name>
</gene>
<evidence type="ECO:0000256" key="3">
    <source>
        <dbReference type="ARBA" id="ARBA00022617"/>
    </source>
</evidence>
<dbReference type="InterPro" id="IPR036851">
    <property type="entry name" value="Chloroperoxidase-like_sf"/>
</dbReference>
<keyword evidence="3" id="KW-0349">Heme</keyword>
<organism evidence="9 10">
    <name type="scientific">Boothiomyces macroporosus</name>
    <dbReference type="NCBI Taxonomy" id="261099"/>
    <lineage>
        <taxon>Eukaryota</taxon>
        <taxon>Fungi</taxon>
        <taxon>Fungi incertae sedis</taxon>
        <taxon>Chytridiomycota</taxon>
        <taxon>Chytridiomycota incertae sedis</taxon>
        <taxon>Chytridiomycetes</taxon>
        <taxon>Rhizophydiales</taxon>
        <taxon>Terramycetaceae</taxon>
        <taxon>Boothiomyces</taxon>
    </lineage>
</organism>
<dbReference type="PANTHER" id="PTHR33577">
    <property type="entry name" value="STERIGMATOCYSTIN BIOSYNTHESIS PEROXIDASE STCC-RELATED"/>
    <property type="match status" value="1"/>
</dbReference>
<evidence type="ECO:0000256" key="5">
    <source>
        <dbReference type="ARBA" id="ARBA00023002"/>
    </source>
</evidence>
<comment type="similarity">
    <text evidence="7">Belongs to the chloroperoxidase family.</text>
</comment>
<protein>
    <recommendedName>
        <fullName evidence="8">Heme haloperoxidase family profile domain-containing protein</fullName>
    </recommendedName>
</protein>
<evidence type="ECO:0000313" key="10">
    <source>
        <dbReference type="Proteomes" id="UP001210925"/>
    </source>
</evidence>
<dbReference type="PROSITE" id="PS51405">
    <property type="entry name" value="HEME_HALOPEROXIDASE"/>
    <property type="match status" value="1"/>
</dbReference>
<keyword evidence="2" id="KW-0575">Peroxidase</keyword>
<evidence type="ECO:0000313" key="9">
    <source>
        <dbReference type="EMBL" id="KAJ3255272.1"/>
    </source>
</evidence>
<dbReference type="SUPFAM" id="SSF47571">
    <property type="entry name" value="Cloroperoxidase"/>
    <property type="match status" value="1"/>
</dbReference>
<keyword evidence="10" id="KW-1185">Reference proteome</keyword>
<evidence type="ECO:0000256" key="6">
    <source>
        <dbReference type="ARBA" id="ARBA00023004"/>
    </source>
</evidence>
<dbReference type="GO" id="GO:0004601">
    <property type="term" value="F:peroxidase activity"/>
    <property type="evidence" value="ECO:0007669"/>
    <property type="project" value="UniProtKB-KW"/>
</dbReference>
<feature type="domain" description="Heme haloperoxidase family profile" evidence="8">
    <location>
        <begin position="23"/>
        <end position="228"/>
    </location>
</feature>
<dbReference type="PANTHER" id="PTHR33577:SF18">
    <property type="entry name" value="HEME HALOPEROXIDASE FAMILY PROFILE DOMAIN-CONTAINING PROTEIN"/>
    <property type="match status" value="1"/>
</dbReference>
<dbReference type="AlphaFoldDB" id="A0AAD5UEF3"/>
<comment type="caution">
    <text evidence="9">The sequence shown here is derived from an EMBL/GenBank/DDBJ whole genome shotgun (WGS) entry which is preliminary data.</text>
</comment>
<accession>A0AAD5UEF3</accession>
<evidence type="ECO:0000256" key="1">
    <source>
        <dbReference type="ARBA" id="ARBA00001970"/>
    </source>
</evidence>
<keyword evidence="6" id="KW-0408">Iron</keyword>
<dbReference type="EMBL" id="JADGKB010000069">
    <property type="protein sequence ID" value="KAJ3255272.1"/>
    <property type="molecule type" value="Genomic_DNA"/>
</dbReference>
<proteinExistence type="inferred from homology"/>